<organism evidence="1 2">
    <name type="scientific">Kineobactrum sediminis</name>
    <dbReference type="NCBI Taxonomy" id="1905677"/>
    <lineage>
        <taxon>Bacteria</taxon>
        <taxon>Pseudomonadati</taxon>
        <taxon>Pseudomonadota</taxon>
        <taxon>Gammaproteobacteria</taxon>
        <taxon>Cellvibrionales</taxon>
        <taxon>Halieaceae</taxon>
        <taxon>Kineobactrum</taxon>
    </lineage>
</organism>
<dbReference type="NCBIfam" id="TIGR02156">
    <property type="entry name" value="PA_CoA_Oxy1"/>
    <property type="match status" value="1"/>
</dbReference>
<gene>
    <name evidence="1" type="ORF">CWI75_11480</name>
</gene>
<dbReference type="InterPro" id="IPR007814">
    <property type="entry name" value="PaaA_PaaC"/>
</dbReference>
<protein>
    <submittedName>
        <fullName evidence="1">1,2-phenylacetyl-CoA epoxidase subunit A</fullName>
    </submittedName>
</protein>
<dbReference type="Pfam" id="PF05138">
    <property type="entry name" value="PaaA_PaaC"/>
    <property type="match status" value="1"/>
</dbReference>
<dbReference type="OrthoDB" id="5292502at2"/>
<dbReference type="Gene3D" id="1.20.1260.10">
    <property type="match status" value="1"/>
</dbReference>
<reference evidence="2" key="1">
    <citation type="submission" date="2017-11" db="EMBL/GenBank/DDBJ databases">
        <title>The draft genome sequence of Chromatocurvus sp. F02.</title>
        <authorList>
            <person name="Du Z.-J."/>
            <person name="Chang Y.-Q."/>
        </authorList>
    </citation>
    <scope>NUCLEOTIDE SEQUENCE [LARGE SCALE GENOMIC DNA]</scope>
    <source>
        <strain evidence="2">F02</strain>
    </source>
</reference>
<dbReference type="InterPro" id="IPR052703">
    <property type="entry name" value="Aromatic_CoA_ox/epox"/>
</dbReference>
<dbReference type="PANTHER" id="PTHR30458">
    <property type="entry name" value="PHENYLACETIC ACID DEGRADATION PROTEIN PAA"/>
    <property type="match status" value="1"/>
</dbReference>
<name>A0A2N5Y1V6_9GAMM</name>
<evidence type="ECO:0000313" key="2">
    <source>
        <dbReference type="Proteomes" id="UP000234845"/>
    </source>
</evidence>
<keyword evidence="2" id="KW-1185">Reference proteome</keyword>
<dbReference type="PANTHER" id="PTHR30458:SF2">
    <property type="entry name" value="1,2-PHENYLACETYL-COA EPOXIDASE, SUBUNIT A"/>
    <property type="match status" value="1"/>
</dbReference>
<dbReference type="FunFam" id="1.20.1260.10:FF:000010">
    <property type="entry name" value="1,2-phenylacetyl-CoA epoxidase subunit A"/>
    <property type="match status" value="1"/>
</dbReference>
<accession>A0A2N5Y1V6</accession>
<dbReference type="Proteomes" id="UP000234845">
    <property type="component" value="Unassembled WGS sequence"/>
</dbReference>
<dbReference type="EMBL" id="PKLZ01000008">
    <property type="protein sequence ID" value="PLW82376.1"/>
    <property type="molecule type" value="Genomic_DNA"/>
</dbReference>
<dbReference type="GO" id="GO:0010124">
    <property type="term" value="P:phenylacetate catabolic process"/>
    <property type="evidence" value="ECO:0007669"/>
    <property type="project" value="InterPro"/>
</dbReference>
<dbReference type="SUPFAM" id="SSF47240">
    <property type="entry name" value="Ferritin-like"/>
    <property type="match status" value="1"/>
</dbReference>
<dbReference type="GO" id="GO:0005829">
    <property type="term" value="C:cytosol"/>
    <property type="evidence" value="ECO:0007669"/>
    <property type="project" value="TreeGrafter"/>
</dbReference>
<dbReference type="RefSeq" id="WP_101521628.1">
    <property type="nucleotide sequence ID" value="NZ_PKLZ01000008.1"/>
</dbReference>
<dbReference type="InterPro" id="IPR011881">
    <property type="entry name" value="PaaA"/>
</dbReference>
<dbReference type="GO" id="GO:0097266">
    <property type="term" value="F:phenylacetyl-CoA 1,2-epoxidase activity"/>
    <property type="evidence" value="ECO:0007669"/>
    <property type="project" value="InterPro"/>
</dbReference>
<dbReference type="InterPro" id="IPR009078">
    <property type="entry name" value="Ferritin-like_SF"/>
</dbReference>
<sequence length="322" mass="36777">MTKIRPETDVSPQEAVFQTRIDAEEKIEPKDWMPDKYRKNLIRQISQHAHSEVIGMQPEGNWITRAPTLHRKCVLLAKVQDEGGHGLYLYSAAETLGASREEMVEALHAGRAKYASIFNYPSLTWADMGAIGWLVDGAAIVNQVSLQRTSYGPYARGMVRICKEESFHQRQGYHIMMTLAQGSAEQKAMAQDSLNRFWWPSLMMFGPHDSESAHSAQSMKWKIKRQSNDELRQKFVDQTVKQAEVIGLTIPDADLSWNEERGHYDFGEIDWEEFHRVINGDGLCNRQRLAHHVKAHEEGAWVRDAITAYEAKKRQRDAQAAA</sequence>
<dbReference type="InterPro" id="IPR012347">
    <property type="entry name" value="Ferritin-like"/>
</dbReference>
<comment type="caution">
    <text evidence="1">The sequence shown here is derived from an EMBL/GenBank/DDBJ whole genome shotgun (WGS) entry which is preliminary data.</text>
</comment>
<proteinExistence type="predicted"/>
<dbReference type="AlphaFoldDB" id="A0A2N5Y1V6"/>
<evidence type="ECO:0000313" key="1">
    <source>
        <dbReference type="EMBL" id="PLW82376.1"/>
    </source>
</evidence>